<dbReference type="InterPro" id="IPR002938">
    <property type="entry name" value="FAD-bd"/>
</dbReference>
<reference evidence="6" key="1">
    <citation type="submission" date="2021-07" db="EMBL/GenBank/DDBJ databases">
        <authorList>
            <person name="Durling M."/>
        </authorList>
    </citation>
    <scope>NUCLEOTIDE SEQUENCE</scope>
</reference>
<dbReference type="PRINTS" id="PR00420">
    <property type="entry name" value="RNGMNOXGNASE"/>
</dbReference>
<dbReference type="GO" id="GO:0071949">
    <property type="term" value="F:FAD binding"/>
    <property type="evidence" value="ECO:0007669"/>
    <property type="project" value="InterPro"/>
</dbReference>
<evidence type="ECO:0000256" key="2">
    <source>
        <dbReference type="ARBA" id="ARBA00022827"/>
    </source>
</evidence>
<dbReference type="SUPFAM" id="SSF51905">
    <property type="entry name" value="FAD/NAD(P)-binding domain"/>
    <property type="match status" value="1"/>
</dbReference>
<evidence type="ECO:0000313" key="6">
    <source>
        <dbReference type="EMBL" id="CAG8960503.1"/>
    </source>
</evidence>
<evidence type="ECO:0000259" key="5">
    <source>
        <dbReference type="Pfam" id="PF01494"/>
    </source>
</evidence>
<evidence type="ECO:0000313" key="7">
    <source>
        <dbReference type="Proteomes" id="UP000696280"/>
    </source>
</evidence>
<feature type="domain" description="FAD-binding" evidence="5">
    <location>
        <begin position="135"/>
        <end position="377"/>
    </location>
</feature>
<evidence type="ECO:0000256" key="4">
    <source>
        <dbReference type="SAM" id="Phobius"/>
    </source>
</evidence>
<dbReference type="Gene3D" id="3.50.50.60">
    <property type="entry name" value="FAD/NAD(P)-binding domain"/>
    <property type="match status" value="1"/>
</dbReference>
<organism evidence="6 7">
    <name type="scientific">Hymenoscyphus fraxineus</name>
    <dbReference type="NCBI Taxonomy" id="746836"/>
    <lineage>
        <taxon>Eukaryota</taxon>
        <taxon>Fungi</taxon>
        <taxon>Dikarya</taxon>
        <taxon>Ascomycota</taxon>
        <taxon>Pezizomycotina</taxon>
        <taxon>Leotiomycetes</taxon>
        <taxon>Helotiales</taxon>
        <taxon>Helotiaceae</taxon>
        <taxon>Hymenoscyphus</taxon>
    </lineage>
</organism>
<keyword evidence="4" id="KW-0812">Transmembrane</keyword>
<dbReference type="GO" id="GO:0044550">
    <property type="term" value="P:secondary metabolite biosynthetic process"/>
    <property type="evidence" value="ECO:0007669"/>
    <property type="project" value="TreeGrafter"/>
</dbReference>
<comment type="caution">
    <text evidence="6">The sequence shown here is derived from an EMBL/GenBank/DDBJ whole genome shotgun (WGS) entry which is preliminary data.</text>
</comment>
<evidence type="ECO:0000256" key="1">
    <source>
        <dbReference type="ARBA" id="ARBA00022630"/>
    </source>
</evidence>
<keyword evidence="2" id="KW-0274">FAD</keyword>
<proteinExistence type="predicted"/>
<name>A0A9N9PYY8_9HELO</name>
<accession>A0A9N9PYY8</accession>
<dbReference type="PANTHER" id="PTHR46720">
    <property type="entry name" value="HYDROXYLASE, PUTATIVE (AFU_ORTHOLOGUE AFUA_3G01460)-RELATED"/>
    <property type="match status" value="1"/>
</dbReference>
<dbReference type="GO" id="GO:0016491">
    <property type="term" value="F:oxidoreductase activity"/>
    <property type="evidence" value="ECO:0007669"/>
    <property type="project" value="UniProtKB-KW"/>
</dbReference>
<dbReference type="SUPFAM" id="SSF54373">
    <property type="entry name" value="FAD-linked reductases, C-terminal domain"/>
    <property type="match status" value="1"/>
</dbReference>
<evidence type="ECO:0000256" key="3">
    <source>
        <dbReference type="ARBA" id="ARBA00023002"/>
    </source>
</evidence>
<gene>
    <name evidence="6" type="ORF">HYFRA_00008223</name>
</gene>
<dbReference type="Pfam" id="PF01494">
    <property type="entry name" value="FAD_binding_3"/>
    <property type="match status" value="1"/>
</dbReference>
<keyword evidence="1" id="KW-0285">Flavoprotein</keyword>
<dbReference type="InterPro" id="IPR051104">
    <property type="entry name" value="FAD_monoxygenase"/>
</dbReference>
<feature type="transmembrane region" description="Helical" evidence="4">
    <location>
        <begin position="9"/>
        <end position="28"/>
    </location>
</feature>
<keyword evidence="3" id="KW-0560">Oxidoreductase</keyword>
<keyword evidence="4" id="KW-1133">Transmembrane helix</keyword>
<dbReference type="InterPro" id="IPR036188">
    <property type="entry name" value="FAD/NAD-bd_sf"/>
</dbReference>
<keyword evidence="7" id="KW-1185">Reference proteome</keyword>
<dbReference type="EMBL" id="CAJVRL010000099">
    <property type="protein sequence ID" value="CAG8960503.1"/>
    <property type="molecule type" value="Genomic_DNA"/>
</dbReference>
<dbReference type="AlphaFoldDB" id="A0A9N9PYY8"/>
<dbReference type="PANTHER" id="PTHR46720:SF3">
    <property type="entry name" value="FAD-BINDING DOMAIN-CONTAINING PROTEIN-RELATED"/>
    <property type="match status" value="1"/>
</dbReference>
<dbReference type="Proteomes" id="UP000696280">
    <property type="component" value="Unassembled WGS sequence"/>
</dbReference>
<sequence>MADPKFKPIHIAIIGGGIGGVILGIALAKFQHITFTIYESRAAFGEIGAGIGFGANSHLAMSLISPAIWEGYKSRATYNGWVEKQDTWFDFSFGEKGENDGKRIIEVRMREKMTQSTAHRAHFLEILVKLLPEGKTEFNKRLVNVDQSGEKVICEFADGTRAKADAVIGCDGIKSSTRPFVYDHQDELVKPIFTKKVAYRGLVPMKAAEAALGPEKANNRQMYIGHGGHVLTFPIANGTLMNVVAFRSYTKEWEGEWVKPLQKENAQGAFPDSHWGKNIVTIMEDETDSFFKLIQNPDAWAIFQHPEVSTFHQDRISLLGDAAHAMTPHFGQGAGMAIEDAYVLSNLLGECTSTADLVTAFEAYDSVRVPRTMRVTSASHEQGKVLDLEGDDIGDDMEKLAARLNTAVRWIWYEDMEAHLATAKQKIDSLKHK</sequence>
<keyword evidence="4" id="KW-0472">Membrane</keyword>
<protein>
    <recommendedName>
        <fullName evidence="5">FAD-binding domain-containing protein</fullName>
    </recommendedName>
</protein>
<dbReference type="OrthoDB" id="417877at2759"/>